<sequence length="68" mass="8134">MEQSNLMETEIQERVKRTIERQGSGVNEIPVDVVSVPEYIEQRFIPLAKAFRDKARRKKKELFTREER</sequence>
<evidence type="ECO:0000313" key="2">
    <source>
        <dbReference type="Proteomes" id="UP001291926"/>
    </source>
</evidence>
<dbReference type="Proteomes" id="UP001291926">
    <property type="component" value="Unassembled WGS sequence"/>
</dbReference>
<comment type="caution">
    <text evidence="1">The sequence shown here is derived from an EMBL/GenBank/DDBJ whole genome shotgun (WGS) entry which is preliminary data.</text>
</comment>
<accession>A0ABR0CS05</accession>
<gene>
    <name evidence="1" type="ORF">RD792_015015</name>
</gene>
<protein>
    <submittedName>
        <fullName evidence="1">Uncharacterized protein</fullName>
    </submittedName>
</protein>
<organism evidence="1 2">
    <name type="scientific">Penstemon davidsonii</name>
    <dbReference type="NCBI Taxonomy" id="160366"/>
    <lineage>
        <taxon>Eukaryota</taxon>
        <taxon>Viridiplantae</taxon>
        <taxon>Streptophyta</taxon>
        <taxon>Embryophyta</taxon>
        <taxon>Tracheophyta</taxon>
        <taxon>Spermatophyta</taxon>
        <taxon>Magnoliopsida</taxon>
        <taxon>eudicotyledons</taxon>
        <taxon>Gunneridae</taxon>
        <taxon>Pentapetalae</taxon>
        <taxon>asterids</taxon>
        <taxon>lamiids</taxon>
        <taxon>Lamiales</taxon>
        <taxon>Plantaginaceae</taxon>
        <taxon>Cheloneae</taxon>
        <taxon>Penstemon</taxon>
    </lineage>
</organism>
<dbReference type="EMBL" id="JAYDYQ010002687">
    <property type="protein sequence ID" value="KAK4479500.1"/>
    <property type="molecule type" value="Genomic_DNA"/>
</dbReference>
<proteinExistence type="predicted"/>
<name>A0ABR0CS05_9LAMI</name>
<reference evidence="1 2" key="1">
    <citation type="journal article" date="2023" name="bioRxiv">
        <title>Genome report: Whole genome sequence and annotation of Penstemon davidsonii.</title>
        <authorList>
            <person name="Ostevik K.L."/>
            <person name="Alabady M."/>
            <person name="Zhang M."/>
            <person name="Rausher M.D."/>
        </authorList>
    </citation>
    <scope>NUCLEOTIDE SEQUENCE [LARGE SCALE GENOMIC DNA]</scope>
    <source>
        <strain evidence="1">DNT005</strain>
        <tissue evidence="1">Whole leaf</tissue>
    </source>
</reference>
<evidence type="ECO:0000313" key="1">
    <source>
        <dbReference type="EMBL" id="KAK4479500.1"/>
    </source>
</evidence>
<keyword evidence="2" id="KW-1185">Reference proteome</keyword>